<keyword evidence="4" id="KW-0949">S-adenosyl-L-methionine</keyword>
<feature type="region of interest" description="Disordered" evidence="6">
    <location>
        <begin position="324"/>
        <end position="345"/>
    </location>
</feature>
<dbReference type="EC" id="2.1.1.221" evidence="1"/>
<dbReference type="CDD" id="cd18089">
    <property type="entry name" value="SPOUT_Trm10-like"/>
    <property type="match status" value="1"/>
</dbReference>
<evidence type="ECO:0000256" key="5">
    <source>
        <dbReference type="ARBA" id="ARBA00048434"/>
    </source>
</evidence>
<comment type="catalytic activity">
    <reaction evidence="5">
        <text>guanosine(9) in tRNA + S-adenosyl-L-methionine = N(1)-methylguanosine(9) in tRNA + S-adenosyl-L-homocysteine + H(+)</text>
        <dbReference type="Rhea" id="RHEA:43156"/>
        <dbReference type="Rhea" id="RHEA-COMP:10367"/>
        <dbReference type="Rhea" id="RHEA-COMP:10368"/>
        <dbReference type="ChEBI" id="CHEBI:15378"/>
        <dbReference type="ChEBI" id="CHEBI:57856"/>
        <dbReference type="ChEBI" id="CHEBI:59789"/>
        <dbReference type="ChEBI" id="CHEBI:73542"/>
        <dbReference type="ChEBI" id="CHEBI:74269"/>
        <dbReference type="EC" id="2.1.1.221"/>
    </reaction>
</comment>
<organism evidence="8 9">
    <name type="scientific">Pleodorina starrii</name>
    <dbReference type="NCBI Taxonomy" id="330485"/>
    <lineage>
        <taxon>Eukaryota</taxon>
        <taxon>Viridiplantae</taxon>
        <taxon>Chlorophyta</taxon>
        <taxon>core chlorophytes</taxon>
        <taxon>Chlorophyceae</taxon>
        <taxon>CS clade</taxon>
        <taxon>Chlamydomonadales</taxon>
        <taxon>Volvocaceae</taxon>
        <taxon>Pleodorina</taxon>
    </lineage>
</organism>
<dbReference type="EMBL" id="BRXU01000001">
    <property type="protein sequence ID" value="GLC48216.1"/>
    <property type="molecule type" value="Genomic_DNA"/>
</dbReference>
<reference evidence="8 9" key="1">
    <citation type="journal article" date="2023" name="Commun. Biol.">
        <title>Reorganization of the ancestral sex-determining regions during the evolution of trioecy in Pleodorina starrii.</title>
        <authorList>
            <person name="Takahashi K."/>
            <person name="Suzuki S."/>
            <person name="Kawai-Toyooka H."/>
            <person name="Yamamoto K."/>
            <person name="Hamaji T."/>
            <person name="Ootsuki R."/>
            <person name="Yamaguchi H."/>
            <person name="Kawachi M."/>
            <person name="Higashiyama T."/>
            <person name="Nozaki H."/>
        </authorList>
    </citation>
    <scope>NUCLEOTIDE SEQUENCE [LARGE SCALE GENOMIC DNA]</scope>
    <source>
        <strain evidence="8 9">NIES-4479</strain>
    </source>
</reference>
<evidence type="ECO:0000259" key="7">
    <source>
        <dbReference type="PROSITE" id="PS51675"/>
    </source>
</evidence>
<dbReference type="GO" id="GO:0000049">
    <property type="term" value="F:tRNA binding"/>
    <property type="evidence" value="ECO:0007669"/>
    <property type="project" value="TreeGrafter"/>
</dbReference>
<feature type="region of interest" description="Disordered" evidence="6">
    <location>
        <begin position="60"/>
        <end position="84"/>
    </location>
</feature>
<keyword evidence="9" id="KW-1185">Reference proteome</keyword>
<gene>
    <name evidence="8" type="primary">PLEST000766</name>
    <name evidence="8" type="ORF">PLESTB_000071600</name>
</gene>
<keyword evidence="3" id="KW-0808">Transferase</keyword>
<sequence>MTMTRCGGQLQRRLPLDGLCAQFPVSSPSRRRSCGIGSAAAASSRHRRSCCCPSLDTLPNTSAQQSQRPLPPKPHEPSCRRRQRCAAISPAAPGDSAAAAAAPDEGSEGLDEIGVALREAARRRELLAAALAGGSSGQVMRLVIDCGFTHAIRSPAEFRSLAKQIQTSVGHNRRSEAPLCLQVTCWGGELATYAEERMGAAAWPLVKHSQSTLDLYDPEQLVVLSPDALEPLTALDERRVYVVGGIVDRSVIRGVTASFASSHCLEVRRLPTLEYSEQLGLGHGVSRRPVLNICDVVLALLRFRTNGGDWLDALDAAIPRRKRAAAAQEGSQRSRPSRRPSTQPADVVVDAGVGAAMAALHLAETRS</sequence>
<dbReference type="Proteomes" id="UP001165080">
    <property type="component" value="Unassembled WGS sequence"/>
</dbReference>
<dbReference type="PROSITE" id="PS51675">
    <property type="entry name" value="SAM_MT_TRM10"/>
    <property type="match status" value="1"/>
</dbReference>
<proteinExistence type="predicted"/>
<dbReference type="PANTHER" id="PTHR13563">
    <property type="entry name" value="TRNA (GUANINE-9-) METHYLTRANSFERASE"/>
    <property type="match status" value="1"/>
</dbReference>
<evidence type="ECO:0000256" key="4">
    <source>
        <dbReference type="ARBA" id="ARBA00022691"/>
    </source>
</evidence>
<dbReference type="InterPro" id="IPR028564">
    <property type="entry name" value="MT_TRM10-typ"/>
</dbReference>
<name>A0A9W6BAY3_9CHLO</name>
<dbReference type="AlphaFoldDB" id="A0A9W6BAY3"/>
<comment type="caution">
    <text evidence="8">The sequence shown here is derived from an EMBL/GenBank/DDBJ whole genome shotgun (WGS) entry which is preliminary data.</text>
</comment>
<dbReference type="PANTHER" id="PTHR13563:SF13">
    <property type="entry name" value="TRNA METHYLTRANSFERASE 10 HOMOLOG A"/>
    <property type="match status" value="1"/>
</dbReference>
<accession>A0A9W6BAY3</accession>
<evidence type="ECO:0000256" key="6">
    <source>
        <dbReference type="SAM" id="MobiDB-lite"/>
    </source>
</evidence>
<dbReference type="Gene3D" id="3.40.1280.30">
    <property type="match status" value="1"/>
</dbReference>
<dbReference type="InterPro" id="IPR038459">
    <property type="entry name" value="MT_TRM10-typ_sf"/>
</dbReference>
<feature type="compositionally biased region" description="Low complexity" evidence="6">
    <location>
        <begin position="325"/>
        <end position="345"/>
    </location>
</feature>
<dbReference type="GO" id="GO:0002939">
    <property type="term" value="P:tRNA N1-guanine methylation"/>
    <property type="evidence" value="ECO:0007669"/>
    <property type="project" value="TreeGrafter"/>
</dbReference>
<dbReference type="InterPro" id="IPR007356">
    <property type="entry name" value="tRNA_m1G_MeTrfase_euk"/>
</dbReference>
<evidence type="ECO:0000256" key="3">
    <source>
        <dbReference type="ARBA" id="ARBA00022679"/>
    </source>
</evidence>
<keyword evidence="2" id="KW-0489">Methyltransferase</keyword>
<evidence type="ECO:0000313" key="9">
    <source>
        <dbReference type="Proteomes" id="UP001165080"/>
    </source>
</evidence>
<evidence type="ECO:0000256" key="2">
    <source>
        <dbReference type="ARBA" id="ARBA00022603"/>
    </source>
</evidence>
<dbReference type="GO" id="GO:0052905">
    <property type="term" value="F:tRNA (guanosine(9)-N1)-methyltransferase activity"/>
    <property type="evidence" value="ECO:0007669"/>
    <property type="project" value="UniProtKB-EC"/>
</dbReference>
<evidence type="ECO:0000256" key="1">
    <source>
        <dbReference type="ARBA" id="ARBA00012797"/>
    </source>
</evidence>
<dbReference type="OrthoDB" id="278300at2759"/>
<protein>
    <recommendedName>
        <fullName evidence="1">tRNA (guanine(9)-N(1))-methyltransferase</fullName>
        <ecNumber evidence="1">2.1.1.221</ecNumber>
    </recommendedName>
</protein>
<feature type="domain" description="SAM-dependent MTase TRM10-type" evidence="7">
    <location>
        <begin position="122"/>
        <end position="325"/>
    </location>
</feature>
<dbReference type="GO" id="GO:0005634">
    <property type="term" value="C:nucleus"/>
    <property type="evidence" value="ECO:0007669"/>
    <property type="project" value="TreeGrafter"/>
</dbReference>
<evidence type="ECO:0000313" key="8">
    <source>
        <dbReference type="EMBL" id="GLC48216.1"/>
    </source>
</evidence>